<name>A0AAW6UXH1_9GAMM</name>
<organism evidence="1 2">
    <name type="scientific">Acinetobacter terrestris</name>
    <dbReference type="NCBI Taxonomy" id="2529843"/>
    <lineage>
        <taxon>Bacteria</taxon>
        <taxon>Pseudomonadati</taxon>
        <taxon>Pseudomonadota</taxon>
        <taxon>Gammaproteobacteria</taxon>
        <taxon>Moraxellales</taxon>
        <taxon>Moraxellaceae</taxon>
        <taxon>Acinetobacter</taxon>
        <taxon>Acinetobacter Taxon 24</taxon>
    </lineage>
</organism>
<protein>
    <recommendedName>
        <fullName evidence="3">DUF3375 domain-containing protein</fullName>
    </recommendedName>
</protein>
<evidence type="ECO:0008006" key="3">
    <source>
        <dbReference type="Google" id="ProtNLM"/>
    </source>
</evidence>
<comment type="caution">
    <text evidence="1">The sequence shown here is derived from an EMBL/GenBank/DDBJ whole genome shotgun (WGS) entry which is preliminary data.</text>
</comment>
<dbReference type="AlphaFoldDB" id="A0AAW6UXH1"/>
<evidence type="ECO:0000313" key="2">
    <source>
        <dbReference type="Proteomes" id="UP001241935"/>
    </source>
</evidence>
<proteinExistence type="predicted"/>
<accession>A0AAW6UXH1</accession>
<evidence type="ECO:0000313" key="1">
    <source>
        <dbReference type="EMBL" id="MDK1685003.1"/>
    </source>
</evidence>
<dbReference type="EMBL" id="JASKNE010000001">
    <property type="protein sequence ID" value="MDK1685003.1"/>
    <property type="molecule type" value="Genomic_DNA"/>
</dbReference>
<dbReference type="RefSeq" id="WP_284067713.1">
    <property type="nucleotide sequence ID" value="NZ_JASKNE010000001.1"/>
</dbReference>
<reference evidence="1" key="1">
    <citation type="submission" date="2023-04" db="EMBL/GenBank/DDBJ databases">
        <title>The environmental microbiomes in feedlot watering bowls are a reservoir of florfenicol resistance for bovine respiratory disease pathogens.</title>
        <authorList>
            <person name="Kos D.W."/>
            <person name="Ruzzini A.C."/>
            <person name="Schreiner B."/>
            <person name="Jelinski M.D."/>
        </authorList>
    </citation>
    <scope>NUCLEOTIDE SEQUENCE</scope>
    <source>
        <strain evidence="1">WB3</strain>
    </source>
</reference>
<dbReference type="Proteomes" id="UP001241935">
    <property type="component" value="Unassembled WGS sequence"/>
</dbReference>
<sequence length="583" mass="69118">MNHPVQMYIPYQLRVKLKQIDPILDHQWQQRLNLLLASTAEHLHCKIEDDYLKPKNIHWNYLSQLFEFKGHIGLHELHSYIQHSGLLQLAQKIRATFQYLEKYQTDVQIADYLETITYEINSLELQDQKDIQAQQLLKSAFLYDAALSIKRMNFSVTQNSRGLTQHQVRCFIFEVFMKSEILGSWFAYILPSEYAQQELPIFQDYFSHEQRVRDFEIIPTSDYYFIIGSSGDSRVSSYSIRRFLTEENFGVANKFYMSGLVLDPKQLDVADYLENFKQQMGKMIGLQRQMNPHIVELIESLHHYNQHQLREKITQIIEIKGFSIDHLINEHLTEIEKDLCVNILEPFQNGLKNSIQQPDELEFCFLNIRRLMTELLHSFEVFSQEPAIQFNPHARQFKYRLIAYLNLLKQRRAYIFVQFEDQAHYRQHLDLVTTPLEQLWDQVNGAIEQSRLVQQQLRQLERDAKQSAKTSFFKRLISKSENNYNQINELKTSLKEIQHRCYLEIIRIQKQYTQHSLYLESKNLISAVDPKVRHYAFADGENGVTRLPFLLQLPENRDSFNLQSIALILNQDVVHSAKHWVID</sequence>
<gene>
    <name evidence="1" type="ORF">QOR41_14525</name>
</gene>